<proteinExistence type="predicted"/>
<dbReference type="InterPro" id="IPR023577">
    <property type="entry name" value="CYTH_domain"/>
</dbReference>
<dbReference type="OrthoDB" id="6159137at2759"/>
<dbReference type="PANTHER" id="PTHR21028:SF2">
    <property type="entry name" value="CYTH DOMAIN-CONTAINING PROTEIN"/>
    <property type="match status" value="1"/>
</dbReference>
<dbReference type="InterPro" id="IPR033469">
    <property type="entry name" value="CYTH-like_dom_sf"/>
</dbReference>
<dbReference type="InterPro" id="IPR008173">
    <property type="entry name" value="Adenylyl_cyclase_CyaB"/>
</dbReference>
<evidence type="ECO:0000313" key="3">
    <source>
        <dbReference type="Proteomes" id="UP000054047"/>
    </source>
</evidence>
<dbReference type="Proteomes" id="UP000054047">
    <property type="component" value="Unassembled WGS sequence"/>
</dbReference>
<feature type="domain" description="CYTH" evidence="1">
    <location>
        <begin position="2"/>
        <end position="174"/>
    </location>
</feature>
<protein>
    <submittedName>
        <fullName evidence="2">Putative adenylyl cyclase CyaB</fullName>
    </submittedName>
</protein>
<dbReference type="SUPFAM" id="SSF55154">
    <property type="entry name" value="CYTH-like phosphatases"/>
    <property type="match status" value="1"/>
</dbReference>
<evidence type="ECO:0000313" key="2">
    <source>
        <dbReference type="EMBL" id="KIH60597.1"/>
    </source>
</evidence>
<dbReference type="GO" id="GO:0016462">
    <property type="term" value="F:pyrophosphatase activity"/>
    <property type="evidence" value="ECO:0007669"/>
    <property type="project" value="UniProtKB-ARBA"/>
</dbReference>
<accession>A0A0C2DDQ5</accession>
<dbReference type="PANTHER" id="PTHR21028">
    <property type="entry name" value="SI:CH211-156B7.4"/>
    <property type="match status" value="1"/>
</dbReference>
<keyword evidence="3" id="KW-1185">Reference proteome</keyword>
<evidence type="ECO:0000259" key="1">
    <source>
        <dbReference type="PROSITE" id="PS51707"/>
    </source>
</evidence>
<dbReference type="CDD" id="cd07890">
    <property type="entry name" value="CYTH-like_AC_IV-like"/>
    <property type="match status" value="1"/>
</dbReference>
<reference evidence="2 3" key="1">
    <citation type="submission" date="2013-12" db="EMBL/GenBank/DDBJ databases">
        <title>Draft genome of the parsitic nematode Ancylostoma duodenale.</title>
        <authorList>
            <person name="Mitreva M."/>
        </authorList>
    </citation>
    <scope>NUCLEOTIDE SEQUENCE [LARGE SCALE GENOMIC DNA]</scope>
    <source>
        <strain evidence="2 3">Zhejiang</strain>
    </source>
</reference>
<dbReference type="Gene3D" id="2.40.320.10">
    <property type="entry name" value="Hypothetical Protein Pfu-838710-001"/>
    <property type="match status" value="1"/>
</dbReference>
<dbReference type="EMBL" id="KN730816">
    <property type="protein sequence ID" value="KIH60597.1"/>
    <property type="molecule type" value="Genomic_DNA"/>
</dbReference>
<sequence>MARNVEIKAKVRDRQEIVRLAKELTGEEPTILKQHDIFYKSPQGRLKMRTVEEKGVVRTELIWYNRPDVAGPKLCEYNKFDVPSDILSALQETLRCSMGIKGEVKKTRTLFIFERTRIHIDSVEGLGDFMELEVCLREDESTSDGQRVADEIRQKLGVLTEDLLEGAYMDMLNES</sequence>
<dbReference type="SMART" id="SM01118">
    <property type="entry name" value="CYTH"/>
    <property type="match status" value="1"/>
</dbReference>
<dbReference type="PROSITE" id="PS51707">
    <property type="entry name" value="CYTH"/>
    <property type="match status" value="1"/>
</dbReference>
<dbReference type="Pfam" id="PF01928">
    <property type="entry name" value="CYTH"/>
    <property type="match status" value="1"/>
</dbReference>
<organism evidence="2 3">
    <name type="scientific">Ancylostoma duodenale</name>
    <dbReference type="NCBI Taxonomy" id="51022"/>
    <lineage>
        <taxon>Eukaryota</taxon>
        <taxon>Metazoa</taxon>
        <taxon>Ecdysozoa</taxon>
        <taxon>Nematoda</taxon>
        <taxon>Chromadorea</taxon>
        <taxon>Rhabditida</taxon>
        <taxon>Rhabditina</taxon>
        <taxon>Rhabditomorpha</taxon>
        <taxon>Strongyloidea</taxon>
        <taxon>Ancylostomatidae</taxon>
        <taxon>Ancylostomatinae</taxon>
        <taxon>Ancylostoma</taxon>
    </lineage>
</organism>
<dbReference type="AlphaFoldDB" id="A0A0C2DDQ5"/>
<name>A0A0C2DDQ5_9BILA</name>
<gene>
    <name evidence="2" type="ORF">ANCDUO_09141</name>
</gene>